<dbReference type="AlphaFoldDB" id="A0A3M0IPF5"/>
<dbReference type="Proteomes" id="UP000269221">
    <property type="component" value="Unassembled WGS sequence"/>
</dbReference>
<gene>
    <name evidence="1" type="ORF">DUI87_32800</name>
</gene>
<name>A0A3M0IPF5_HIRRU</name>
<dbReference type="EMBL" id="QRBI01000244">
    <property type="protein sequence ID" value="RMB90807.1"/>
    <property type="molecule type" value="Genomic_DNA"/>
</dbReference>
<evidence type="ECO:0000313" key="2">
    <source>
        <dbReference type="Proteomes" id="UP000269221"/>
    </source>
</evidence>
<organism evidence="1 2">
    <name type="scientific">Hirundo rustica rustica</name>
    <dbReference type="NCBI Taxonomy" id="333673"/>
    <lineage>
        <taxon>Eukaryota</taxon>
        <taxon>Metazoa</taxon>
        <taxon>Chordata</taxon>
        <taxon>Craniata</taxon>
        <taxon>Vertebrata</taxon>
        <taxon>Euteleostomi</taxon>
        <taxon>Archelosauria</taxon>
        <taxon>Archosauria</taxon>
        <taxon>Dinosauria</taxon>
        <taxon>Saurischia</taxon>
        <taxon>Theropoda</taxon>
        <taxon>Coelurosauria</taxon>
        <taxon>Aves</taxon>
        <taxon>Neognathae</taxon>
        <taxon>Neoaves</taxon>
        <taxon>Telluraves</taxon>
        <taxon>Australaves</taxon>
        <taxon>Passeriformes</taxon>
        <taxon>Sylvioidea</taxon>
        <taxon>Hirundinidae</taxon>
        <taxon>Hirundo</taxon>
    </lineage>
</organism>
<sequence length="178" mass="20112">MAKIVGGFADKFMSIPKIIFKVTKQMVLPVLKGAFTESPPAVALLEVVGTASIGHHKHMAQQSPLPPTLRHSHHIIPEHKLYYVMIKCTVSKSADAIKPSGEVDTPKDGIPSKETWTRSRWVHGNLMRFNKTKCRVLQWGWGKSQYQHNNQHRLGDERIKSSPREDLGVLVDERLDMT</sequence>
<reference evidence="1 2" key="1">
    <citation type="submission" date="2018-07" db="EMBL/GenBank/DDBJ databases">
        <title>A high quality draft genome assembly of the barn swallow (H. rustica rustica).</title>
        <authorList>
            <person name="Formenti G."/>
            <person name="Chiara M."/>
            <person name="Poveda L."/>
            <person name="Francoijs K.-J."/>
            <person name="Bonisoli-Alquati A."/>
            <person name="Canova L."/>
            <person name="Gianfranceschi L."/>
            <person name="Horner D.S."/>
            <person name="Saino N."/>
        </authorList>
    </citation>
    <scope>NUCLEOTIDE SEQUENCE [LARGE SCALE GENOMIC DNA]</scope>
    <source>
        <strain evidence="1">Chelidonia</strain>
        <tissue evidence="1">Blood</tissue>
    </source>
</reference>
<keyword evidence="2" id="KW-1185">Reference proteome</keyword>
<evidence type="ECO:0000313" key="1">
    <source>
        <dbReference type="EMBL" id="RMB90807.1"/>
    </source>
</evidence>
<dbReference type="OrthoDB" id="9396613at2759"/>
<protein>
    <submittedName>
        <fullName evidence="1">Uncharacterized protein</fullName>
    </submittedName>
</protein>
<accession>A0A3M0IPF5</accession>
<proteinExistence type="predicted"/>
<comment type="caution">
    <text evidence="1">The sequence shown here is derived from an EMBL/GenBank/DDBJ whole genome shotgun (WGS) entry which is preliminary data.</text>
</comment>